<feature type="region of interest" description="Disordered" evidence="1">
    <location>
        <begin position="22"/>
        <end position="92"/>
    </location>
</feature>
<dbReference type="AlphaFoldDB" id="A0AAU4K8M5"/>
<name>A0AAU4K8M5_9NOCA</name>
<organism evidence="2 3">
    <name type="scientific">Williamsia herbipolensis</name>
    <dbReference type="NCBI Taxonomy" id="1603258"/>
    <lineage>
        <taxon>Bacteria</taxon>
        <taxon>Bacillati</taxon>
        <taxon>Actinomycetota</taxon>
        <taxon>Actinomycetes</taxon>
        <taxon>Mycobacteriales</taxon>
        <taxon>Nocardiaceae</taxon>
        <taxon>Williamsia</taxon>
    </lineage>
</organism>
<proteinExistence type="predicted"/>
<evidence type="ECO:0000256" key="1">
    <source>
        <dbReference type="SAM" id="MobiDB-lite"/>
    </source>
</evidence>
<dbReference type="Proteomes" id="UP001432128">
    <property type="component" value="Chromosome"/>
</dbReference>
<feature type="compositionally biased region" description="Low complexity" evidence="1">
    <location>
        <begin position="67"/>
        <end position="77"/>
    </location>
</feature>
<keyword evidence="3" id="KW-1185">Reference proteome</keyword>
<reference evidence="2 3" key="1">
    <citation type="submission" date="2022-10" db="EMBL/GenBank/DDBJ databases">
        <title>The complete genomes of actinobacterial strains from the NBC collection.</title>
        <authorList>
            <person name="Joergensen T.S."/>
            <person name="Alvarez Arevalo M."/>
            <person name="Sterndorff E.B."/>
            <person name="Faurdal D."/>
            <person name="Vuksanovic O."/>
            <person name="Mourched A.-S."/>
            <person name="Charusanti P."/>
            <person name="Shaw S."/>
            <person name="Blin K."/>
            <person name="Weber T."/>
        </authorList>
    </citation>
    <scope>NUCLEOTIDE SEQUENCE [LARGE SCALE GENOMIC DNA]</scope>
    <source>
        <strain evidence="2 3">NBC_00319</strain>
    </source>
</reference>
<dbReference type="KEGG" id="whr:OG579_08660"/>
<dbReference type="EMBL" id="CP108021">
    <property type="protein sequence ID" value="WUM22336.1"/>
    <property type="molecule type" value="Genomic_DNA"/>
</dbReference>
<feature type="compositionally biased region" description="Basic and acidic residues" evidence="1">
    <location>
        <begin position="51"/>
        <end position="66"/>
    </location>
</feature>
<sequence>MVVVVALVVAIGVAYLVWKAFGPDTTTRSAPTSSRRGPIGPDDDPDFLLDLGHDRRTPRSPRRDTNGTDPTGDDTVTPPAPDADDPRPGTGS</sequence>
<accession>A0AAU4K8M5</accession>
<feature type="compositionally biased region" description="Low complexity" evidence="1">
    <location>
        <begin position="25"/>
        <end position="40"/>
    </location>
</feature>
<evidence type="ECO:0000313" key="2">
    <source>
        <dbReference type="EMBL" id="WUM22336.1"/>
    </source>
</evidence>
<protein>
    <submittedName>
        <fullName evidence="2">Uncharacterized protein</fullName>
    </submittedName>
</protein>
<evidence type="ECO:0000313" key="3">
    <source>
        <dbReference type="Proteomes" id="UP001432128"/>
    </source>
</evidence>
<gene>
    <name evidence="2" type="ORF">OG579_08660</name>
</gene>